<dbReference type="InterPro" id="IPR040445">
    <property type="entry name" value="Kir_TM"/>
</dbReference>
<gene>
    <name evidence="14" type="ORF">GWK08_07635</name>
</gene>
<dbReference type="AlphaFoldDB" id="A0A6P0UJB5"/>
<keyword evidence="10" id="KW-0407">Ion channel</keyword>
<feature type="transmembrane region" description="Helical" evidence="11">
    <location>
        <begin position="90"/>
        <end position="110"/>
    </location>
</feature>
<dbReference type="PANTHER" id="PTHR11767:SF102">
    <property type="entry name" value="INWARDLY RECTIFYING POTASSIUM CHANNEL 1, ISOFORM F"/>
    <property type="match status" value="1"/>
</dbReference>
<dbReference type="SUPFAM" id="SSF81296">
    <property type="entry name" value="E set domains"/>
    <property type="match status" value="1"/>
</dbReference>
<dbReference type="PANTHER" id="PTHR11767">
    <property type="entry name" value="INWARD RECTIFIER POTASSIUM CHANNEL"/>
    <property type="match status" value="1"/>
</dbReference>
<feature type="transmembrane region" description="Helical" evidence="11">
    <location>
        <begin position="56"/>
        <end position="78"/>
    </location>
</feature>
<dbReference type="Gene3D" id="2.60.40.1400">
    <property type="entry name" value="G protein-activated inward rectifier potassium channel 1"/>
    <property type="match status" value="1"/>
</dbReference>
<dbReference type="InterPro" id="IPR014756">
    <property type="entry name" value="Ig_E-set"/>
</dbReference>
<dbReference type="Gene3D" id="1.10.287.70">
    <property type="match status" value="1"/>
</dbReference>
<evidence type="ECO:0000259" key="12">
    <source>
        <dbReference type="Pfam" id="PF01007"/>
    </source>
</evidence>
<keyword evidence="7 11" id="KW-1133">Transmembrane helix</keyword>
<dbReference type="GO" id="GO:0005242">
    <property type="term" value="F:inward rectifier potassium channel activity"/>
    <property type="evidence" value="ECO:0007669"/>
    <property type="project" value="InterPro"/>
</dbReference>
<name>A0A6P0UJB5_9FLAO</name>
<accession>A0A6P0UJB5</accession>
<organism evidence="14 15">
    <name type="scientific">Leptobacterium flavescens</name>
    <dbReference type="NCBI Taxonomy" id="472055"/>
    <lineage>
        <taxon>Bacteria</taxon>
        <taxon>Pseudomonadati</taxon>
        <taxon>Bacteroidota</taxon>
        <taxon>Flavobacteriia</taxon>
        <taxon>Flavobacteriales</taxon>
        <taxon>Flavobacteriaceae</taxon>
        <taxon>Leptobacterium</taxon>
    </lineage>
</organism>
<dbReference type="PRINTS" id="PR01320">
    <property type="entry name" value="KIRCHANNEL"/>
</dbReference>
<evidence type="ECO:0000256" key="6">
    <source>
        <dbReference type="ARBA" id="ARBA00022958"/>
    </source>
</evidence>
<evidence type="ECO:0000256" key="5">
    <source>
        <dbReference type="ARBA" id="ARBA00022882"/>
    </source>
</evidence>
<keyword evidence="2" id="KW-0813">Transport</keyword>
<keyword evidence="15" id="KW-1185">Reference proteome</keyword>
<keyword evidence="5" id="KW-0851">Voltage-gated channel</keyword>
<evidence type="ECO:0000259" key="13">
    <source>
        <dbReference type="Pfam" id="PF17655"/>
    </source>
</evidence>
<comment type="subcellular location">
    <subcellularLocation>
        <location evidence="1">Membrane</location>
        <topology evidence="1">Multi-pass membrane protein</topology>
    </subcellularLocation>
</comment>
<comment type="caution">
    <text evidence="14">The sequence shown here is derived from an EMBL/GenBank/DDBJ whole genome shotgun (WGS) entry which is preliminary data.</text>
</comment>
<feature type="transmembrane region" description="Helical" evidence="11">
    <location>
        <begin position="122"/>
        <end position="144"/>
    </location>
</feature>
<dbReference type="InterPro" id="IPR041647">
    <property type="entry name" value="IRK_C"/>
</dbReference>
<feature type="domain" description="Inward rectifier potassium channel C-terminal" evidence="13">
    <location>
        <begin position="153"/>
        <end position="307"/>
    </location>
</feature>
<dbReference type="GO" id="GO:0034765">
    <property type="term" value="P:regulation of monoatomic ion transmembrane transport"/>
    <property type="evidence" value="ECO:0007669"/>
    <property type="project" value="TreeGrafter"/>
</dbReference>
<keyword evidence="4 11" id="KW-0812">Transmembrane</keyword>
<evidence type="ECO:0000256" key="10">
    <source>
        <dbReference type="ARBA" id="ARBA00023303"/>
    </source>
</evidence>
<keyword evidence="6" id="KW-0630">Potassium</keyword>
<evidence type="ECO:0000256" key="2">
    <source>
        <dbReference type="ARBA" id="ARBA00022448"/>
    </source>
</evidence>
<evidence type="ECO:0000256" key="1">
    <source>
        <dbReference type="ARBA" id="ARBA00004141"/>
    </source>
</evidence>
<dbReference type="EMBL" id="JAABOO010000002">
    <property type="protein sequence ID" value="NER13304.1"/>
    <property type="molecule type" value="Genomic_DNA"/>
</dbReference>
<evidence type="ECO:0000313" key="14">
    <source>
        <dbReference type="EMBL" id="NER13304.1"/>
    </source>
</evidence>
<proteinExistence type="predicted"/>
<keyword evidence="9 11" id="KW-0472">Membrane</keyword>
<keyword evidence="3" id="KW-0633">Potassium transport</keyword>
<feature type="domain" description="Potassium channel inwardly rectifying transmembrane" evidence="12">
    <location>
        <begin position="24"/>
        <end position="149"/>
    </location>
</feature>
<evidence type="ECO:0000256" key="11">
    <source>
        <dbReference type="SAM" id="Phobius"/>
    </source>
</evidence>
<dbReference type="GO" id="GO:0034702">
    <property type="term" value="C:monoatomic ion channel complex"/>
    <property type="evidence" value="ECO:0007669"/>
    <property type="project" value="UniProtKB-KW"/>
</dbReference>
<dbReference type="Pfam" id="PF17655">
    <property type="entry name" value="IRK_C"/>
    <property type="match status" value="1"/>
</dbReference>
<evidence type="ECO:0000256" key="9">
    <source>
        <dbReference type="ARBA" id="ARBA00023136"/>
    </source>
</evidence>
<evidence type="ECO:0000256" key="8">
    <source>
        <dbReference type="ARBA" id="ARBA00023065"/>
    </source>
</evidence>
<dbReference type="SUPFAM" id="SSF81324">
    <property type="entry name" value="Voltage-gated potassium channels"/>
    <property type="match status" value="1"/>
</dbReference>
<reference evidence="14 15" key="1">
    <citation type="submission" date="2020-01" db="EMBL/GenBank/DDBJ databases">
        <title>Leptobacterium flavescens.</title>
        <authorList>
            <person name="Wang G."/>
        </authorList>
    </citation>
    <scope>NUCLEOTIDE SEQUENCE [LARGE SCALE GENOMIC DNA]</scope>
    <source>
        <strain evidence="14 15">KCTC 22160</strain>
    </source>
</reference>
<dbReference type="GO" id="GO:0005886">
    <property type="term" value="C:plasma membrane"/>
    <property type="evidence" value="ECO:0007669"/>
    <property type="project" value="TreeGrafter"/>
</dbReference>
<dbReference type="Proteomes" id="UP000468581">
    <property type="component" value="Unassembled WGS sequence"/>
</dbReference>
<evidence type="ECO:0000256" key="3">
    <source>
        <dbReference type="ARBA" id="ARBA00022538"/>
    </source>
</evidence>
<evidence type="ECO:0000313" key="15">
    <source>
        <dbReference type="Proteomes" id="UP000468581"/>
    </source>
</evidence>
<dbReference type="InterPro" id="IPR016449">
    <property type="entry name" value="K_chnl_inward-rec_Kir"/>
</dbReference>
<dbReference type="InterPro" id="IPR013518">
    <property type="entry name" value="K_chnl_inward-rec_Kir_cyto"/>
</dbReference>
<protein>
    <submittedName>
        <fullName evidence="14">Ion transporter</fullName>
    </submittedName>
</protein>
<dbReference type="RefSeq" id="WP_163606347.1">
    <property type="nucleotide sequence ID" value="NZ_JAABOO010000002.1"/>
</dbReference>
<dbReference type="Pfam" id="PF01007">
    <property type="entry name" value="IRK"/>
    <property type="match status" value="1"/>
</dbReference>
<evidence type="ECO:0000256" key="7">
    <source>
        <dbReference type="ARBA" id="ARBA00022989"/>
    </source>
</evidence>
<dbReference type="GO" id="GO:1990573">
    <property type="term" value="P:potassium ion import across plasma membrane"/>
    <property type="evidence" value="ECO:0007669"/>
    <property type="project" value="TreeGrafter"/>
</dbReference>
<evidence type="ECO:0000256" key="4">
    <source>
        <dbReference type="ARBA" id="ARBA00022692"/>
    </source>
</evidence>
<sequence length="308" mass="35252">MAKTKQVADPGFGRTSAENVQRFVNKDGTFNIKHINHKNQITNTFSYLIDISWPRFFLLIFLGYVVINSVFAIIYLLIGLQHLNGATGNMFYDFLNAFFFSAQTITTVGYGKMSPSGTLAGVISTIQALVGLLSFSFITGLLYGRFAKPRSFVKFSEKIIHRPFNGGTAIMFRIMNMKKTVMLQPKITVTLSLLDKDDDGYKSRFFKLALEREQISYLPTTWTIVHEIKEESPLFGYSREELKKLKGEFIVLATYFDESFNQDVHRVYSYTLEEISFDRIFDKAFEFDGEGVIVLDHEKLNRTNSINS</sequence>
<keyword evidence="8" id="KW-0406">Ion transport</keyword>